<gene>
    <name evidence="1" type="ORF">A3Q56_01876</name>
</gene>
<dbReference type="EMBL" id="LWCA01000158">
    <property type="protein sequence ID" value="OAF70348.1"/>
    <property type="molecule type" value="Genomic_DNA"/>
</dbReference>
<evidence type="ECO:0000313" key="1">
    <source>
        <dbReference type="EMBL" id="OAF70348.1"/>
    </source>
</evidence>
<accession>A0A177B7S8</accession>
<protein>
    <recommendedName>
        <fullName evidence="3">BTB domain-containing protein</fullName>
    </recommendedName>
</protein>
<comment type="caution">
    <text evidence="1">The sequence shown here is derived from an EMBL/GenBank/DDBJ whole genome shotgun (WGS) entry which is preliminary data.</text>
</comment>
<dbReference type="Proteomes" id="UP000078046">
    <property type="component" value="Unassembled WGS sequence"/>
</dbReference>
<dbReference type="AlphaFoldDB" id="A0A177B7S8"/>
<name>A0A177B7S8_9BILA</name>
<sequence length="35" mass="4136">MSKMNMELIVIGRHSFQNIFLENKNGVFQAHIKFL</sequence>
<keyword evidence="2" id="KW-1185">Reference proteome</keyword>
<evidence type="ECO:0008006" key="3">
    <source>
        <dbReference type="Google" id="ProtNLM"/>
    </source>
</evidence>
<reference evidence="1 2" key="1">
    <citation type="submission" date="2016-04" db="EMBL/GenBank/DDBJ databases">
        <title>The genome of Intoshia linei affirms orthonectids as highly simplified spiralians.</title>
        <authorList>
            <person name="Mikhailov K.V."/>
            <person name="Slusarev G.S."/>
            <person name="Nikitin M.A."/>
            <person name="Logacheva M.D."/>
            <person name="Penin A."/>
            <person name="Aleoshin V."/>
            <person name="Panchin Y.V."/>
        </authorList>
    </citation>
    <scope>NUCLEOTIDE SEQUENCE [LARGE SCALE GENOMIC DNA]</scope>
    <source>
        <strain evidence="1">Intl2013</strain>
        <tissue evidence="1">Whole animal</tissue>
    </source>
</reference>
<organism evidence="1 2">
    <name type="scientific">Intoshia linei</name>
    <dbReference type="NCBI Taxonomy" id="1819745"/>
    <lineage>
        <taxon>Eukaryota</taxon>
        <taxon>Metazoa</taxon>
        <taxon>Spiralia</taxon>
        <taxon>Lophotrochozoa</taxon>
        <taxon>Mesozoa</taxon>
        <taxon>Orthonectida</taxon>
        <taxon>Rhopaluridae</taxon>
        <taxon>Intoshia</taxon>
    </lineage>
</organism>
<proteinExistence type="predicted"/>
<evidence type="ECO:0000313" key="2">
    <source>
        <dbReference type="Proteomes" id="UP000078046"/>
    </source>
</evidence>